<evidence type="ECO:0000313" key="2">
    <source>
        <dbReference type="Proteomes" id="UP000516305"/>
    </source>
</evidence>
<keyword evidence="2" id="KW-1185">Reference proteome</keyword>
<name>A0A7H0VEL3_9FLAO</name>
<dbReference type="EMBL" id="CP060139">
    <property type="protein sequence ID" value="QNR24161.1"/>
    <property type="molecule type" value="Genomic_DNA"/>
</dbReference>
<accession>A0A7H0VEL3</accession>
<evidence type="ECO:0000313" key="1">
    <source>
        <dbReference type="EMBL" id="QNR24161.1"/>
    </source>
</evidence>
<sequence>MANINIQPSVLHAPVGMEVNIDASIYTTYPGIIRISLKLISECHKLSHVGPKADGAEPIGESTDHKILYYKLSANELSHQTTKLYFKVIGPPNKEDSATLKAHTSEPDGTLPDSDTCLINITTA</sequence>
<reference evidence="1 2" key="1">
    <citation type="submission" date="2020-08" db="EMBL/GenBank/DDBJ databases">
        <title>Croceimicrobium hydrocarbonivorans gen. nov., sp. nov., a novel marine bacterium isolated from a bacterial consortium that degrades polyethylene terephthalate.</title>
        <authorList>
            <person name="Liu R."/>
        </authorList>
    </citation>
    <scope>NUCLEOTIDE SEQUENCE [LARGE SCALE GENOMIC DNA]</scope>
    <source>
        <strain evidence="1 2">A20-9</strain>
    </source>
</reference>
<dbReference type="RefSeq" id="WP_210758696.1">
    <property type="nucleotide sequence ID" value="NZ_CP060139.1"/>
</dbReference>
<dbReference type="KEGG" id="chyd:H4K34_17590"/>
<dbReference type="AlphaFoldDB" id="A0A7H0VEL3"/>
<proteinExistence type="predicted"/>
<gene>
    <name evidence="1" type="ORF">H4K34_17590</name>
</gene>
<protein>
    <submittedName>
        <fullName evidence="1">Uncharacterized protein</fullName>
    </submittedName>
</protein>
<organism evidence="1 2">
    <name type="scientific">Croceimicrobium hydrocarbonivorans</name>
    <dbReference type="NCBI Taxonomy" id="2761580"/>
    <lineage>
        <taxon>Bacteria</taxon>
        <taxon>Pseudomonadati</taxon>
        <taxon>Bacteroidota</taxon>
        <taxon>Flavobacteriia</taxon>
        <taxon>Flavobacteriales</taxon>
        <taxon>Owenweeksiaceae</taxon>
        <taxon>Croceimicrobium</taxon>
    </lineage>
</organism>
<dbReference type="Proteomes" id="UP000516305">
    <property type="component" value="Chromosome"/>
</dbReference>